<evidence type="ECO:0000313" key="1">
    <source>
        <dbReference type="EMBL" id="MCM2675079.1"/>
    </source>
</evidence>
<organism evidence="1 2">
    <name type="scientific">Alkalicoccobacillus plakortidis</name>
    <dbReference type="NCBI Taxonomy" id="444060"/>
    <lineage>
        <taxon>Bacteria</taxon>
        <taxon>Bacillati</taxon>
        <taxon>Bacillota</taxon>
        <taxon>Bacilli</taxon>
        <taxon>Bacillales</taxon>
        <taxon>Bacillaceae</taxon>
        <taxon>Alkalicoccobacillus</taxon>
    </lineage>
</organism>
<accession>A0ABT0XGR2</accession>
<proteinExistence type="predicted"/>
<sequence length="345" mass="39236">MNNKKWMLLIFSLIISLTATLLFTGEVISSNAKLKPIGQFDRDHNKRVVFSVNEGDADVLYLKEPGYDVRKIAEGEEGTRLRSPVFMENGKVAYIQTNANVLEEFQAENRTESMLIEVDPYSRKQIELLAVNGEITELVVGQETSELYLIASAAITEPDRVSDDPPNQYDLYSYDLNSANLEKLTEIDTYSMRSLVLDEEESKAFVLMPDDYSNSSVDSMFEATDRVYEISLSDDELISVVTDQKEEMVLSDVMWFSDDQLIYQAVTNLHEGGNYMYDLIYFDTDLAKEGEALGINEAVLQPTVSRDGQSLLYMKEESAFMGSRVLGLFEYQLERGEERQVYIDN</sequence>
<comment type="caution">
    <text evidence="1">The sequence shown here is derived from an EMBL/GenBank/DDBJ whole genome shotgun (WGS) entry which is preliminary data.</text>
</comment>
<gene>
    <name evidence="1" type="ORF">NDM98_05970</name>
</gene>
<keyword evidence="2" id="KW-1185">Reference proteome</keyword>
<dbReference type="RefSeq" id="WP_251605316.1">
    <property type="nucleotide sequence ID" value="NZ_JAMQJY010000001.1"/>
</dbReference>
<dbReference type="Proteomes" id="UP001203665">
    <property type="component" value="Unassembled WGS sequence"/>
</dbReference>
<dbReference type="EMBL" id="JAMQJY010000001">
    <property type="protein sequence ID" value="MCM2675079.1"/>
    <property type="molecule type" value="Genomic_DNA"/>
</dbReference>
<dbReference type="SUPFAM" id="SSF82171">
    <property type="entry name" value="DPP6 N-terminal domain-like"/>
    <property type="match status" value="1"/>
</dbReference>
<protein>
    <submittedName>
        <fullName evidence="1">Uncharacterized protein</fullName>
    </submittedName>
</protein>
<reference evidence="1" key="1">
    <citation type="submission" date="2022-06" db="EMBL/GenBank/DDBJ databases">
        <title>Alkalicoccobacillus porphyridii sp. nov., isolated from a marine red alga, Porphyridium purpureum and reclassification of Shouchella plakortidis and Shouchella gibsonii as Alkalicoccobacillus plakortidis comb. nov. and Alkalicoccobacillus gibsonii comb. nov.</title>
        <authorList>
            <person name="Kim K.H."/>
            <person name="Lee J.K."/>
            <person name="Han D.M."/>
            <person name="Baek J.H."/>
            <person name="Jeon C.O."/>
        </authorList>
    </citation>
    <scope>NUCLEOTIDE SEQUENCE</scope>
    <source>
        <strain evidence="1">DSM 19153</strain>
    </source>
</reference>
<name>A0ABT0XGR2_9BACI</name>
<evidence type="ECO:0000313" key="2">
    <source>
        <dbReference type="Proteomes" id="UP001203665"/>
    </source>
</evidence>